<proteinExistence type="predicted"/>
<reference evidence="1" key="1">
    <citation type="journal article" date="2015" name="Nature">
        <title>Complex archaea that bridge the gap between prokaryotes and eukaryotes.</title>
        <authorList>
            <person name="Spang A."/>
            <person name="Saw J.H."/>
            <person name="Jorgensen S.L."/>
            <person name="Zaremba-Niedzwiedzka K."/>
            <person name="Martijn J."/>
            <person name="Lind A.E."/>
            <person name="van Eijk R."/>
            <person name="Schleper C."/>
            <person name="Guy L."/>
            <person name="Ettema T.J."/>
        </authorList>
    </citation>
    <scope>NUCLEOTIDE SEQUENCE</scope>
</reference>
<dbReference type="AlphaFoldDB" id="A0A0F9TN47"/>
<accession>A0A0F9TN47</accession>
<gene>
    <name evidence="1" type="ORF">LCGC14_0308510</name>
</gene>
<sequence length="413" mass="48601">MKRSEYIETREGKRLEKTKRFIKNVWLDINQEPGTKKNLSIEDKRFFRSEVKKKLKEGGKRAFRSDIILEIQFFTSQDHPPPIRTLTKNYLDLLHKPMPDVDALEKILFNDDDQIKLLISNYHFDFFQDSVPKIRIRAYRYSLFKKDIELADQLSHDFEFDEGIGSRLRNDYDNRYDAYVDHLNDKKWMLENGMNESFYQTKRYQLQSLQESYLKSHAITYKDLLYIFQSSFKKNKIYKNDPEFKKIWKALKDLTTLSFNTIALGGAPIASGESKVFKENLGVKLNEFKSKHKILFPLLYPIGITVFYTPPARNAQDLDNLARLIIPLIIDIFNPPSSTNTSQAIADVFPQLKIEEYGKQKLPKNAITNYQIVNRPRNNDSPQVGEIDLFISDGMNFHYNLWNQIDSVNEYIE</sequence>
<evidence type="ECO:0000313" key="1">
    <source>
        <dbReference type="EMBL" id="KKN82555.1"/>
    </source>
</evidence>
<dbReference type="EMBL" id="LAZR01000199">
    <property type="protein sequence ID" value="KKN82555.1"/>
    <property type="molecule type" value="Genomic_DNA"/>
</dbReference>
<comment type="caution">
    <text evidence="1">The sequence shown here is derived from an EMBL/GenBank/DDBJ whole genome shotgun (WGS) entry which is preliminary data.</text>
</comment>
<organism evidence="1">
    <name type="scientific">marine sediment metagenome</name>
    <dbReference type="NCBI Taxonomy" id="412755"/>
    <lineage>
        <taxon>unclassified sequences</taxon>
        <taxon>metagenomes</taxon>
        <taxon>ecological metagenomes</taxon>
    </lineage>
</organism>
<name>A0A0F9TN47_9ZZZZ</name>
<protein>
    <submittedName>
        <fullName evidence="1">Uncharacterized protein</fullName>
    </submittedName>
</protein>